<dbReference type="PANTHER" id="PTHR43386">
    <property type="entry name" value="OLIGOPEPTIDE TRANSPORT SYSTEM PERMEASE PROTEIN APPC"/>
    <property type="match status" value="1"/>
</dbReference>
<dbReference type="InterPro" id="IPR050366">
    <property type="entry name" value="BP-dependent_transpt_permease"/>
</dbReference>
<dbReference type="SUPFAM" id="SSF161098">
    <property type="entry name" value="MetI-like"/>
    <property type="match status" value="1"/>
</dbReference>
<evidence type="ECO:0000256" key="1">
    <source>
        <dbReference type="ARBA" id="ARBA00004651"/>
    </source>
</evidence>
<feature type="transmembrane region" description="Helical" evidence="9">
    <location>
        <begin position="98"/>
        <end position="118"/>
    </location>
</feature>
<evidence type="ECO:0000259" key="10">
    <source>
        <dbReference type="PROSITE" id="PS50928"/>
    </source>
</evidence>
<feature type="transmembrane region" description="Helical" evidence="9">
    <location>
        <begin position="180"/>
        <end position="206"/>
    </location>
</feature>
<reference evidence="11 12" key="1">
    <citation type="submission" date="2022-04" db="EMBL/GenBank/DDBJ databases">
        <title>Diverse halophilic archaea isolated from saline environments.</title>
        <authorList>
            <person name="Cui H.-L."/>
        </authorList>
    </citation>
    <scope>NUCLEOTIDE SEQUENCE [LARGE SCALE GENOMIC DNA]</scope>
    <source>
        <strain evidence="11 12">XZYJT49</strain>
    </source>
</reference>
<evidence type="ECO:0000256" key="3">
    <source>
        <dbReference type="ARBA" id="ARBA00022475"/>
    </source>
</evidence>
<dbReference type="CDD" id="cd06261">
    <property type="entry name" value="TM_PBP2"/>
    <property type="match status" value="1"/>
</dbReference>
<evidence type="ECO:0000256" key="2">
    <source>
        <dbReference type="ARBA" id="ARBA00022448"/>
    </source>
</evidence>
<feature type="transmembrane region" description="Helical" evidence="9">
    <location>
        <begin position="227"/>
        <end position="250"/>
    </location>
</feature>
<feature type="transmembrane region" description="Helical" evidence="9">
    <location>
        <begin position="60"/>
        <end position="78"/>
    </location>
</feature>
<dbReference type="EMBL" id="CP096659">
    <property type="protein sequence ID" value="UPV74535.1"/>
    <property type="molecule type" value="Genomic_DNA"/>
</dbReference>
<protein>
    <submittedName>
        <fullName evidence="11">ABC transporter permease</fullName>
    </submittedName>
</protein>
<keyword evidence="5" id="KW-0571">Peptide transport</keyword>
<dbReference type="InterPro" id="IPR000515">
    <property type="entry name" value="MetI-like"/>
</dbReference>
<dbReference type="GO" id="GO:0015031">
    <property type="term" value="P:protein transport"/>
    <property type="evidence" value="ECO:0007669"/>
    <property type="project" value="UniProtKB-KW"/>
</dbReference>
<dbReference type="InterPro" id="IPR035906">
    <property type="entry name" value="MetI-like_sf"/>
</dbReference>
<evidence type="ECO:0000256" key="7">
    <source>
        <dbReference type="ARBA" id="ARBA00022989"/>
    </source>
</evidence>
<keyword evidence="8 9" id="KW-0472">Membrane</keyword>
<dbReference type="GO" id="GO:0055085">
    <property type="term" value="P:transmembrane transport"/>
    <property type="evidence" value="ECO:0007669"/>
    <property type="project" value="InterPro"/>
</dbReference>
<dbReference type="Gene3D" id="1.10.3720.10">
    <property type="entry name" value="MetI-like"/>
    <property type="match status" value="1"/>
</dbReference>
<dbReference type="InterPro" id="IPR025966">
    <property type="entry name" value="OppC_N"/>
</dbReference>
<feature type="transmembrane region" description="Helical" evidence="9">
    <location>
        <begin position="346"/>
        <end position="367"/>
    </location>
</feature>
<gene>
    <name evidence="11" type="ORF">M0R89_00350</name>
</gene>
<comment type="subcellular location">
    <subcellularLocation>
        <location evidence="1 9">Cell membrane</location>
        <topology evidence="1 9">Multi-pass membrane protein</topology>
    </subcellularLocation>
</comment>
<name>A0A8U0HTZ7_9EURY</name>
<feature type="domain" description="ABC transmembrane type-1" evidence="10">
    <location>
        <begin position="178"/>
        <end position="367"/>
    </location>
</feature>
<keyword evidence="4 9" id="KW-0812">Transmembrane</keyword>
<dbReference type="PROSITE" id="PS50928">
    <property type="entry name" value="ABC_TM1"/>
    <property type="match status" value="1"/>
</dbReference>
<dbReference type="Proteomes" id="UP000830729">
    <property type="component" value="Chromosome"/>
</dbReference>
<keyword evidence="6" id="KW-0653">Protein transport</keyword>
<evidence type="ECO:0000256" key="6">
    <source>
        <dbReference type="ARBA" id="ARBA00022927"/>
    </source>
</evidence>
<keyword evidence="12" id="KW-1185">Reference proteome</keyword>
<dbReference type="GO" id="GO:0005886">
    <property type="term" value="C:plasma membrane"/>
    <property type="evidence" value="ECO:0007669"/>
    <property type="project" value="UniProtKB-SubCell"/>
</dbReference>
<evidence type="ECO:0000256" key="8">
    <source>
        <dbReference type="ARBA" id="ARBA00023136"/>
    </source>
</evidence>
<dbReference type="AlphaFoldDB" id="A0A8U0HTZ7"/>
<dbReference type="RefSeq" id="WP_248650580.1">
    <property type="nucleotide sequence ID" value="NZ_CP096659.1"/>
</dbReference>
<sequence length="380" mass="41091">MADGDVVYDGLSSGRASVGDRFAAFGVGVVCLGLAFAVDLFVLGEWELLALELDPSGLDWLFALSWLSLATFVVWPLAARPQMTRTYWNRLRTNRLAVASLAYLLVFLVVGTVGPWFVTPDVNFTYAHQPPAFLAVDASRVYECLGPVVDGRCRGTLRYPLGTNSTGKSVVALLVSGSRVALLVSLVSATILVPVGVTVGVVAGYLGGWTDTLLMGYVDVQQTLPAFVLYVILIFVFEKSLLLIILVFGLTSWGGTARMVRSEVLQRRREGYVTAARNAGANHWHVLRKHILPNVSSTVATAMSRQIPVFLLTEAAIAYLDLNNLLLPSWGEIIALELSKEFPATWWASASAVTLLAVTVVSFSVLGDALRDVLDPKESA</sequence>
<evidence type="ECO:0000256" key="5">
    <source>
        <dbReference type="ARBA" id="ARBA00022856"/>
    </source>
</evidence>
<dbReference type="Pfam" id="PF00528">
    <property type="entry name" value="BPD_transp_1"/>
    <property type="match status" value="1"/>
</dbReference>
<accession>A0A8U0HTZ7</accession>
<dbReference type="GO" id="GO:0015833">
    <property type="term" value="P:peptide transport"/>
    <property type="evidence" value="ECO:0007669"/>
    <property type="project" value="UniProtKB-KW"/>
</dbReference>
<keyword evidence="7 9" id="KW-1133">Transmembrane helix</keyword>
<evidence type="ECO:0000313" key="11">
    <source>
        <dbReference type="EMBL" id="UPV74535.1"/>
    </source>
</evidence>
<evidence type="ECO:0000256" key="4">
    <source>
        <dbReference type="ARBA" id="ARBA00022692"/>
    </source>
</evidence>
<organism evidence="11 12">
    <name type="scientific">Halorussus limi</name>
    <dbReference type="NCBI Taxonomy" id="2938695"/>
    <lineage>
        <taxon>Archaea</taxon>
        <taxon>Methanobacteriati</taxon>
        <taxon>Methanobacteriota</taxon>
        <taxon>Stenosarchaea group</taxon>
        <taxon>Halobacteria</taxon>
        <taxon>Halobacteriales</taxon>
        <taxon>Haladaptataceae</taxon>
        <taxon>Halorussus</taxon>
    </lineage>
</organism>
<keyword evidence="2 9" id="KW-0813">Transport</keyword>
<keyword evidence="3" id="KW-1003">Cell membrane</keyword>
<dbReference type="Pfam" id="PF12911">
    <property type="entry name" value="OppC_N"/>
    <property type="match status" value="1"/>
</dbReference>
<feature type="transmembrane region" description="Helical" evidence="9">
    <location>
        <begin position="22"/>
        <end position="44"/>
    </location>
</feature>
<dbReference type="PANTHER" id="PTHR43386:SF24">
    <property type="entry name" value="OLIGOPEPTIDE TRANSPORT SYSTEM PERMEASE PROTEIN AMID"/>
    <property type="match status" value="1"/>
</dbReference>
<proteinExistence type="inferred from homology"/>
<evidence type="ECO:0000256" key="9">
    <source>
        <dbReference type="RuleBase" id="RU363032"/>
    </source>
</evidence>
<dbReference type="KEGG" id="halx:M0R89_00350"/>
<comment type="similarity">
    <text evidence="9">Belongs to the binding-protein-dependent transport system permease family.</text>
</comment>
<dbReference type="GeneID" id="72183603"/>
<evidence type="ECO:0000313" key="12">
    <source>
        <dbReference type="Proteomes" id="UP000830729"/>
    </source>
</evidence>